<dbReference type="Pfam" id="PF13558">
    <property type="entry name" value="SbcC_Walker_B"/>
    <property type="match status" value="1"/>
</dbReference>
<feature type="coiled-coil region" evidence="1">
    <location>
        <begin position="333"/>
        <end position="411"/>
    </location>
</feature>
<evidence type="ECO:0000256" key="2">
    <source>
        <dbReference type="SAM" id="MobiDB-lite"/>
    </source>
</evidence>
<reference evidence="4" key="1">
    <citation type="submission" date="2018-05" db="EMBL/GenBank/DDBJ databases">
        <title>Genome Sequencing of selected type strains of the family Eggerthellaceae.</title>
        <authorList>
            <person name="Danylec N."/>
            <person name="Stoll D.A."/>
            <person name="Doetsch A."/>
            <person name="Huch M."/>
        </authorList>
    </citation>
    <scope>NUCLEOTIDE SEQUENCE [LARGE SCALE GENOMIC DNA]</scope>
    <source>
        <strain evidence="4">DSM 17537</strain>
    </source>
</reference>
<dbReference type="SUPFAM" id="SSF52540">
    <property type="entry name" value="P-loop containing nucleoside triphosphate hydrolases"/>
    <property type="match status" value="1"/>
</dbReference>
<dbReference type="EMBL" id="QICB01000001">
    <property type="protein sequence ID" value="RNL21502.1"/>
    <property type="molecule type" value="Genomic_DNA"/>
</dbReference>
<dbReference type="InterPro" id="IPR027417">
    <property type="entry name" value="P-loop_NTPase"/>
</dbReference>
<feature type="compositionally biased region" description="Low complexity" evidence="2">
    <location>
        <begin position="1"/>
        <end position="17"/>
    </location>
</feature>
<accession>A0A3N0AHG8</accession>
<gene>
    <name evidence="3" type="ORF">DMP07_01275</name>
</gene>
<evidence type="ECO:0000256" key="1">
    <source>
        <dbReference type="SAM" id="Coils"/>
    </source>
</evidence>
<dbReference type="PANTHER" id="PTHR32182:SF22">
    <property type="entry name" value="ATP-DEPENDENT ENDONUCLEASE, OLD FAMILY-RELATED"/>
    <property type="match status" value="1"/>
</dbReference>
<feature type="region of interest" description="Disordered" evidence="2">
    <location>
        <begin position="1"/>
        <end position="25"/>
    </location>
</feature>
<dbReference type="Pfam" id="PF13555">
    <property type="entry name" value="AAA_29"/>
    <property type="match status" value="1"/>
</dbReference>
<dbReference type="GO" id="GO:0000731">
    <property type="term" value="P:DNA synthesis involved in DNA repair"/>
    <property type="evidence" value="ECO:0007669"/>
    <property type="project" value="TreeGrafter"/>
</dbReference>
<comment type="caution">
    <text evidence="3">The sequence shown here is derived from an EMBL/GenBank/DDBJ whole genome shotgun (WGS) entry which is preliminary data.</text>
</comment>
<keyword evidence="4" id="KW-1185">Reference proteome</keyword>
<evidence type="ECO:0008006" key="5">
    <source>
        <dbReference type="Google" id="ProtNLM"/>
    </source>
</evidence>
<name>A0A3N0AHG8_9ACTN</name>
<evidence type="ECO:0000313" key="4">
    <source>
        <dbReference type="Proteomes" id="UP000267368"/>
    </source>
</evidence>
<dbReference type="AlphaFoldDB" id="A0A3N0AHG8"/>
<dbReference type="GO" id="GO:0006302">
    <property type="term" value="P:double-strand break repair"/>
    <property type="evidence" value="ECO:0007669"/>
    <property type="project" value="TreeGrafter"/>
</dbReference>
<keyword evidence="1" id="KW-0175">Coiled coil</keyword>
<protein>
    <recommendedName>
        <fullName evidence="5">Chromosome segregation protein SMC</fullName>
    </recommendedName>
</protein>
<organism evidence="3 4">
    <name type="scientific">Slackia faecicanis</name>
    <dbReference type="NCBI Taxonomy" id="255723"/>
    <lineage>
        <taxon>Bacteria</taxon>
        <taxon>Bacillati</taxon>
        <taxon>Actinomycetota</taxon>
        <taxon>Coriobacteriia</taxon>
        <taxon>Eggerthellales</taxon>
        <taxon>Eggerthellaceae</taxon>
        <taxon>Slackia</taxon>
    </lineage>
</organism>
<sequence>MWSSRSSLRSRMSPIARRSTRMRSAMRRRLTERMPRPMRPTTMRGMTMANKGVQAGIYARKLLVVNWSLHQMKLYEPFSIDGSVFAGANGSGKSTAFDAFLTVLLGSTRRSNYNQASKSHSADTRNFAEYVVGRRKGSSQKGVREGMDFTTHIVAVFWDSLRGAEVTFGMCCDYRSRLGAGNLVPNYYFYEGGLPENRFVEDGEALSVRDTKLHLKHLEDEGVISNLHLCESTSEYNKGFLARMGFSDPGYFGALKNLVAIGKDTRIEDFIYRYLCDGRSVTTADDMNSNIDSWQQCREDLDRAIERQAAIAQERERFAAWQASVDERDVFMRARVLRQRADLAGEIDALRKEEGDIEAERAQLNARIAVLEARADSLDSERQAKWDLVKNDDVQRERGRLAKDIDRIDAEAKRYMDRFGDDFAALADDSAALRAARRAAEFEQLSCADSVLRLEEALEAAVERGVGLLEEGPDALDRLVGLATEAYREAQSEELKARDAHREASDRQMEAMRRKAAAEAGEAVRDADADALIEYLRDEAGVEAVCICDAIDIAPGEQVWRAAVEGMLGRKRTDLLVAPDSFARAFRAYGSYRGRKSVRLIDTPGILKHMEKARRVEGSLAAKTVASEGRFAKAAEAYIDWALGDISCCADRESLLAFIKDNPGRSAVTADGECYRGFAVYALPSRDRIRFMVGSSAQEARRADEIREAEKAIEDNETLARALSARQDLLRAIKAACPDGESRFARGIASMVDDYGRLASARAEAEGMRAALAASGSGESAAVMESVRALKDEVELVRAESAQCQRALGDADRRAKNAASRRERCEVDFAKTEVANAALEDDRLEEAARQECMARPFKDLEEQSRVKASASRECWNALVAYRREHASAVSAEQVDEADRGNEAWEREWSALETNVIPERRVLFERMEAETKEGFTTAIVGALRNGIVDVRKTIRETNAYLAECPFGDIRYRFDWSKNPDYAPYYDMIMDPDFDNALGGLWDDAFHAKHGAVIDGFFDTIRDSRCAETEQQRNEALARKRALLDYKSYLSFDMKEVRPDGSEVSLKAGLGGSSGGEQMLPFYVVLFASMAHRCRTKKQGLDGNTLRTVLIDEAFEVVDSERTVQAIELMQRLGLQPILATPNERVGTFAALTGSGFIHRNLGGAFEVSRWYDEQAEME</sequence>
<dbReference type="Gene3D" id="3.40.50.300">
    <property type="entry name" value="P-loop containing nucleotide triphosphate hydrolases"/>
    <property type="match status" value="1"/>
</dbReference>
<evidence type="ECO:0000313" key="3">
    <source>
        <dbReference type="EMBL" id="RNL21502.1"/>
    </source>
</evidence>
<dbReference type="Proteomes" id="UP000267368">
    <property type="component" value="Unassembled WGS sequence"/>
</dbReference>
<proteinExistence type="predicted"/>
<dbReference type="PANTHER" id="PTHR32182">
    <property type="entry name" value="DNA REPLICATION AND REPAIR PROTEIN RECF"/>
    <property type="match status" value="1"/>
</dbReference>